<feature type="region of interest" description="Disordered" evidence="1">
    <location>
        <begin position="1"/>
        <end position="24"/>
    </location>
</feature>
<evidence type="ECO:0000313" key="2">
    <source>
        <dbReference type="EMBL" id="KAF1942111.1"/>
    </source>
</evidence>
<keyword evidence="3" id="KW-1185">Reference proteome</keyword>
<dbReference type="PANTHER" id="PTHR38119">
    <property type="entry name" value="BTB DOMAIN-CONTAINING PROTEIN-RELATED"/>
    <property type="match status" value="1"/>
</dbReference>
<protein>
    <submittedName>
        <fullName evidence="2">Uncharacterized protein</fullName>
    </submittedName>
</protein>
<sequence length="265" mass="29712">MATPQTMREPRTMAQSSTGDGGSPWFSYTIEEVNGKAQLVQQQATGERPVIEVLDGGMTGGITIKFEDEVGQEMIGPVKKASKSSVELPTTTDHSTTIDICNEIFATFYNMAPVISTNNVTAAFNHCEQLIDTANTLDCLETLPHLISHTNTTLLQYRQKLFTAIRHNPARWLLLAMSLQNDSIYTEALIHMCGAYPKWPWDTKHSVLPEEMRRLISPKSRELDNMCAEAERNLILLTILVHNGPVQPQENSQFDMRFAYSCNFS</sequence>
<proteinExistence type="predicted"/>
<dbReference type="EMBL" id="ML976039">
    <property type="protein sequence ID" value="KAF1942111.1"/>
    <property type="molecule type" value="Genomic_DNA"/>
</dbReference>
<accession>A0A6A5SN91</accession>
<dbReference type="AlphaFoldDB" id="A0A6A5SN91"/>
<dbReference type="PANTHER" id="PTHR38119:SF1">
    <property type="entry name" value="BTB DOMAIN-CONTAINING PROTEIN"/>
    <property type="match status" value="1"/>
</dbReference>
<evidence type="ECO:0000256" key="1">
    <source>
        <dbReference type="SAM" id="MobiDB-lite"/>
    </source>
</evidence>
<organism evidence="2 3">
    <name type="scientific">Clathrospora elynae</name>
    <dbReference type="NCBI Taxonomy" id="706981"/>
    <lineage>
        <taxon>Eukaryota</taxon>
        <taxon>Fungi</taxon>
        <taxon>Dikarya</taxon>
        <taxon>Ascomycota</taxon>
        <taxon>Pezizomycotina</taxon>
        <taxon>Dothideomycetes</taxon>
        <taxon>Pleosporomycetidae</taxon>
        <taxon>Pleosporales</taxon>
        <taxon>Diademaceae</taxon>
        <taxon>Clathrospora</taxon>
    </lineage>
</organism>
<dbReference type="OrthoDB" id="5280838at2759"/>
<dbReference type="Proteomes" id="UP000800038">
    <property type="component" value="Unassembled WGS sequence"/>
</dbReference>
<gene>
    <name evidence="2" type="ORF">EJ02DRAFT_434306</name>
</gene>
<name>A0A6A5SN91_9PLEO</name>
<reference evidence="2" key="1">
    <citation type="journal article" date="2020" name="Stud. Mycol.">
        <title>101 Dothideomycetes genomes: a test case for predicting lifestyles and emergence of pathogens.</title>
        <authorList>
            <person name="Haridas S."/>
            <person name="Albert R."/>
            <person name="Binder M."/>
            <person name="Bloem J."/>
            <person name="Labutti K."/>
            <person name="Salamov A."/>
            <person name="Andreopoulos B."/>
            <person name="Baker S."/>
            <person name="Barry K."/>
            <person name="Bills G."/>
            <person name="Bluhm B."/>
            <person name="Cannon C."/>
            <person name="Castanera R."/>
            <person name="Culley D."/>
            <person name="Daum C."/>
            <person name="Ezra D."/>
            <person name="Gonzalez J."/>
            <person name="Henrissat B."/>
            <person name="Kuo A."/>
            <person name="Liang C."/>
            <person name="Lipzen A."/>
            <person name="Lutzoni F."/>
            <person name="Magnuson J."/>
            <person name="Mondo S."/>
            <person name="Nolan M."/>
            <person name="Ohm R."/>
            <person name="Pangilinan J."/>
            <person name="Park H.-J."/>
            <person name="Ramirez L."/>
            <person name="Alfaro M."/>
            <person name="Sun H."/>
            <person name="Tritt A."/>
            <person name="Yoshinaga Y."/>
            <person name="Zwiers L.-H."/>
            <person name="Turgeon B."/>
            <person name="Goodwin S."/>
            <person name="Spatafora J."/>
            <person name="Crous P."/>
            <person name="Grigoriev I."/>
        </authorList>
    </citation>
    <scope>NUCLEOTIDE SEQUENCE</scope>
    <source>
        <strain evidence="2">CBS 161.51</strain>
    </source>
</reference>
<evidence type="ECO:0000313" key="3">
    <source>
        <dbReference type="Proteomes" id="UP000800038"/>
    </source>
</evidence>